<dbReference type="PaxDb" id="4097-A0A1S3YVI8"/>
<reference evidence="8" key="1">
    <citation type="submission" date="2025-08" db="UniProtKB">
        <authorList>
            <consortium name="RefSeq"/>
        </authorList>
    </citation>
    <scope>IDENTIFICATION</scope>
</reference>
<accession>A0A1S3YVI8</accession>
<evidence type="ECO:0000256" key="6">
    <source>
        <dbReference type="ARBA" id="ARBA00022801"/>
    </source>
</evidence>
<name>A0A1S3YVI8_TOBAC</name>
<dbReference type="STRING" id="4097.A0A1S3YVI8"/>
<comment type="function">
    <text evidence="7">Removes the phosphate from trehalose 6-phosphate to produce free trehalose. Trehalose accumulation in plant may improve abiotic stress tolerance.</text>
</comment>
<evidence type="ECO:0000256" key="3">
    <source>
        <dbReference type="ARBA" id="ARBA00005199"/>
    </source>
</evidence>
<dbReference type="GO" id="GO:0004805">
    <property type="term" value="F:trehalose-phosphatase activity"/>
    <property type="evidence" value="ECO:0007669"/>
    <property type="project" value="UniProtKB-EC"/>
</dbReference>
<evidence type="ECO:0000256" key="4">
    <source>
        <dbReference type="ARBA" id="ARBA00008770"/>
    </source>
</evidence>
<dbReference type="PANTHER" id="PTHR43768:SF17">
    <property type="entry name" value="TREHALOSE-PHOSPHATE PHOSPHATASE F-RELATED"/>
    <property type="match status" value="1"/>
</dbReference>
<evidence type="ECO:0000256" key="7">
    <source>
        <dbReference type="ARBA" id="ARBA00025274"/>
    </source>
</evidence>
<dbReference type="Pfam" id="PF02358">
    <property type="entry name" value="Trehalose_PPase"/>
    <property type="match status" value="1"/>
</dbReference>
<gene>
    <name evidence="8" type="primary">LOC107779990</name>
</gene>
<evidence type="ECO:0000256" key="1">
    <source>
        <dbReference type="ARBA" id="ARBA00000500"/>
    </source>
</evidence>
<sequence length="84" mass="9682">MDIMLPVKNMSSTNDSKCIKSTDQQGKEINMFQPARKFLPMIDEVFKTLVEKTKDIKGAKVEHHKFCASVHYRNVDENNWPVVA</sequence>
<dbReference type="OrthoDB" id="1682437at2759"/>
<dbReference type="InterPro" id="IPR003337">
    <property type="entry name" value="Trehalose_PPase"/>
</dbReference>
<dbReference type="EC" id="3.1.3.12" evidence="5"/>
<dbReference type="PANTHER" id="PTHR43768">
    <property type="entry name" value="TREHALOSE 6-PHOSPHATE PHOSPHATASE"/>
    <property type="match status" value="1"/>
</dbReference>
<comment type="cofactor">
    <cofactor evidence="2">
        <name>a divalent metal cation</name>
        <dbReference type="ChEBI" id="CHEBI:60240"/>
    </cofactor>
</comment>
<dbReference type="GO" id="GO:0005992">
    <property type="term" value="P:trehalose biosynthetic process"/>
    <property type="evidence" value="ECO:0007669"/>
    <property type="project" value="InterPro"/>
</dbReference>
<dbReference type="AlphaFoldDB" id="A0A1S3YVI8"/>
<protein>
    <recommendedName>
        <fullName evidence="5">trehalose-phosphatase</fullName>
        <ecNumber evidence="5">3.1.3.12</ecNumber>
    </recommendedName>
</protein>
<dbReference type="FunFam" id="3.30.70.1020:FF:000004">
    <property type="entry name" value="Trehalose 6-phosphate phosphatase"/>
    <property type="match status" value="1"/>
</dbReference>
<keyword evidence="6" id="KW-0378">Hydrolase</keyword>
<dbReference type="InterPro" id="IPR044651">
    <property type="entry name" value="OTSB-like"/>
</dbReference>
<evidence type="ECO:0000256" key="2">
    <source>
        <dbReference type="ARBA" id="ARBA00001968"/>
    </source>
</evidence>
<proteinExistence type="inferred from homology"/>
<dbReference type="KEGG" id="nta:107779990"/>
<comment type="pathway">
    <text evidence="3">Glycan biosynthesis; trehalose biosynthesis.</text>
</comment>
<evidence type="ECO:0000256" key="5">
    <source>
        <dbReference type="ARBA" id="ARBA00013086"/>
    </source>
</evidence>
<comment type="catalytic activity">
    <reaction evidence="1">
        <text>alpha,alpha-trehalose 6-phosphate + H2O = alpha,alpha-trehalose + phosphate</text>
        <dbReference type="Rhea" id="RHEA:23420"/>
        <dbReference type="ChEBI" id="CHEBI:15377"/>
        <dbReference type="ChEBI" id="CHEBI:16551"/>
        <dbReference type="ChEBI" id="CHEBI:43474"/>
        <dbReference type="ChEBI" id="CHEBI:58429"/>
        <dbReference type="EC" id="3.1.3.12"/>
    </reaction>
</comment>
<comment type="similarity">
    <text evidence="4">Belongs to the trehalose phosphatase family.</text>
</comment>
<dbReference type="RefSeq" id="XP_016455982.1">
    <property type="nucleotide sequence ID" value="XM_016600496.1"/>
</dbReference>
<organism evidence="8">
    <name type="scientific">Nicotiana tabacum</name>
    <name type="common">Common tobacco</name>
    <dbReference type="NCBI Taxonomy" id="4097"/>
    <lineage>
        <taxon>Eukaryota</taxon>
        <taxon>Viridiplantae</taxon>
        <taxon>Streptophyta</taxon>
        <taxon>Embryophyta</taxon>
        <taxon>Tracheophyta</taxon>
        <taxon>Spermatophyta</taxon>
        <taxon>Magnoliopsida</taxon>
        <taxon>eudicotyledons</taxon>
        <taxon>Gunneridae</taxon>
        <taxon>Pentapetalae</taxon>
        <taxon>asterids</taxon>
        <taxon>lamiids</taxon>
        <taxon>Solanales</taxon>
        <taxon>Solanaceae</taxon>
        <taxon>Nicotianoideae</taxon>
        <taxon>Nicotianeae</taxon>
        <taxon>Nicotiana</taxon>
    </lineage>
</organism>
<evidence type="ECO:0000313" key="8">
    <source>
        <dbReference type="RefSeq" id="XP_016455982.1"/>
    </source>
</evidence>
<dbReference type="SMR" id="A0A1S3YVI8"/>